<comment type="catalytic activity">
    <reaction evidence="1">
        <text>UDP-N-acetyl-alpha-D-glucosamine = UDP-N-acetyl-alpha-D-galactosamine</text>
        <dbReference type="Rhea" id="RHEA:20517"/>
        <dbReference type="ChEBI" id="CHEBI:57705"/>
        <dbReference type="ChEBI" id="CHEBI:67138"/>
        <dbReference type="EC" id="5.1.3.7"/>
    </reaction>
</comment>
<keyword evidence="8" id="KW-0119">Carbohydrate metabolism</keyword>
<dbReference type="CDD" id="cd05247">
    <property type="entry name" value="UDP_G4E_1_SDR_e"/>
    <property type="match status" value="1"/>
</dbReference>
<evidence type="ECO:0000256" key="6">
    <source>
        <dbReference type="ARBA" id="ARBA00023144"/>
    </source>
</evidence>
<dbReference type="UniPathway" id="UPA00214"/>
<organism evidence="10">
    <name type="scientific">Hirondellea gigas</name>
    <dbReference type="NCBI Taxonomy" id="1518452"/>
    <lineage>
        <taxon>Eukaryota</taxon>
        <taxon>Metazoa</taxon>
        <taxon>Ecdysozoa</taxon>
        <taxon>Arthropoda</taxon>
        <taxon>Crustacea</taxon>
        <taxon>Multicrustacea</taxon>
        <taxon>Malacostraca</taxon>
        <taxon>Eumalacostraca</taxon>
        <taxon>Peracarida</taxon>
        <taxon>Amphipoda</taxon>
        <taxon>Amphilochidea</taxon>
        <taxon>Lysianassida</taxon>
        <taxon>Lysianassidira</taxon>
        <taxon>Lysianassoidea</taxon>
        <taxon>Lysianassidae</taxon>
        <taxon>Hirondellea</taxon>
    </lineage>
</organism>
<dbReference type="NCBIfam" id="NF007956">
    <property type="entry name" value="PRK10675.1"/>
    <property type="match status" value="1"/>
</dbReference>
<evidence type="ECO:0000256" key="3">
    <source>
        <dbReference type="ARBA" id="ARBA00001911"/>
    </source>
</evidence>
<dbReference type="Gene3D" id="3.90.25.10">
    <property type="entry name" value="UDP-galactose 4-epimerase, domain 1"/>
    <property type="match status" value="1"/>
</dbReference>
<dbReference type="InterPro" id="IPR001509">
    <property type="entry name" value="Epimerase_deHydtase"/>
</dbReference>
<evidence type="ECO:0000313" key="10">
    <source>
        <dbReference type="EMBL" id="LAB70201.1"/>
    </source>
</evidence>
<name>A0A2P2I861_9CRUS</name>
<keyword evidence="6" id="KW-0299">Galactose metabolism</keyword>
<dbReference type="PANTHER" id="PTHR43725:SF47">
    <property type="entry name" value="UDP-GLUCOSE 4-EPIMERASE"/>
    <property type="match status" value="1"/>
</dbReference>
<evidence type="ECO:0000256" key="2">
    <source>
        <dbReference type="ARBA" id="ARBA00000083"/>
    </source>
</evidence>
<proteinExistence type="evidence at transcript level"/>
<dbReference type="InterPro" id="IPR036291">
    <property type="entry name" value="NAD(P)-bd_dom_sf"/>
</dbReference>
<dbReference type="PANTHER" id="PTHR43725">
    <property type="entry name" value="UDP-GLUCOSE 4-EPIMERASE"/>
    <property type="match status" value="1"/>
</dbReference>
<dbReference type="AlphaFoldDB" id="A0A2P2I861"/>
<protein>
    <recommendedName>
        <fullName evidence="8">UDP-glucose 4-epimerase</fullName>
        <ecNumber evidence="8">5.1.3.2</ecNumber>
    </recommendedName>
</protein>
<dbReference type="EMBL" id="IACF01004612">
    <property type="protein sequence ID" value="LAB70201.1"/>
    <property type="molecule type" value="mRNA"/>
</dbReference>
<evidence type="ECO:0000256" key="8">
    <source>
        <dbReference type="RuleBase" id="RU366046"/>
    </source>
</evidence>
<dbReference type="Pfam" id="PF01370">
    <property type="entry name" value="Epimerase"/>
    <property type="match status" value="1"/>
</dbReference>
<feature type="domain" description="NAD-dependent epimerase/dehydratase" evidence="9">
    <location>
        <begin position="13"/>
        <end position="271"/>
    </location>
</feature>
<comment type="subunit">
    <text evidence="8">Homodimer.</text>
</comment>
<evidence type="ECO:0000256" key="4">
    <source>
        <dbReference type="ARBA" id="ARBA00004947"/>
    </source>
</evidence>
<dbReference type="GO" id="GO:0033499">
    <property type="term" value="P:galactose catabolic process via UDP-galactose, Leloir pathway"/>
    <property type="evidence" value="ECO:0007669"/>
    <property type="project" value="TreeGrafter"/>
</dbReference>
<evidence type="ECO:0000313" key="11">
    <source>
        <dbReference type="EMBL" id="LAC24306.1"/>
    </source>
</evidence>
<dbReference type="GO" id="GO:0003978">
    <property type="term" value="F:UDP-glucose 4-epimerase activity"/>
    <property type="evidence" value="ECO:0007669"/>
    <property type="project" value="UniProtKB-UniRule"/>
</dbReference>
<dbReference type="GO" id="GO:0005829">
    <property type="term" value="C:cytosol"/>
    <property type="evidence" value="ECO:0007669"/>
    <property type="project" value="TreeGrafter"/>
</dbReference>
<keyword evidence="7 8" id="KW-0413">Isomerase</keyword>
<comment type="cofactor">
    <cofactor evidence="3 8">
        <name>NAD(+)</name>
        <dbReference type="ChEBI" id="CHEBI:57540"/>
    </cofactor>
</comment>
<dbReference type="GO" id="GO:0003974">
    <property type="term" value="F:UDP-N-acetylglucosamine 4-epimerase activity"/>
    <property type="evidence" value="ECO:0007669"/>
    <property type="project" value="UniProtKB-EC"/>
</dbReference>
<dbReference type="EC" id="5.1.3.2" evidence="8"/>
<dbReference type="SUPFAM" id="SSF51735">
    <property type="entry name" value="NAD(P)-binding Rossmann-fold domains"/>
    <property type="match status" value="1"/>
</dbReference>
<dbReference type="NCBIfam" id="TIGR01179">
    <property type="entry name" value="galE"/>
    <property type="match status" value="1"/>
</dbReference>
<comment type="catalytic activity">
    <reaction evidence="2 8">
        <text>UDP-alpha-D-glucose = UDP-alpha-D-galactose</text>
        <dbReference type="Rhea" id="RHEA:22168"/>
        <dbReference type="ChEBI" id="CHEBI:58885"/>
        <dbReference type="ChEBI" id="CHEBI:66914"/>
        <dbReference type="EC" id="5.1.3.2"/>
    </reaction>
</comment>
<keyword evidence="5 8" id="KW-0520">NAD</keyword>
<dbReference type="InterPro" id="IPR005886">
    <property type="entry name" value="UDP_G4E"/>
</dbReference>
<evidence type="ECO:0000256" key="7">
    <source>
        <dbReference type="ARBA" id="ARBA00023235"/>
    </source>
</evidence>
<evidence type="ECO:0000259" key="9">
    <source>
        <dbReference type="Pfam" id="PF01370"/>
    </source>
</evidence>
<evidence type="ECO:0000256" key="5">
    <source>
        <dbReference type="ARBA" id="ARBA00023027"/>
    </source>
</evidence>
<comment type="similarity">
    <text evidence="8">Belongs to the NAD(P)-dependent epimerase/dehydratase family.</text>
</comment>
<dbReference type="EMBL" id="IACT01005140">
    <property type="protein sequence ID" value="LAC24306.1"/>
    <property type="molecule type" value="mRNA"/>
</dbReference>
<comment type="pathway">
    <text evidence="4 8">Carbohydrate metabolism; galactose metabolism.</text>
</comment>
<reference evidence="11" key="1">
    <citation type="submission" date="2017-11" db="EMBL/GenBank/DDBJ databases">
        <title>The sensing device of the deep-sea amphipod.</title>
        <authorList>
            <person name="Kobayashi H."/>
            <person name="Nagahama T."/>
            <person name="Arai W."/>
            <person name="Sasagawa Y."/>
            <person name="Umeda M."/>
            <person name="Hayashi T."/>
            <person name="Nikaido I."/>
            <person name="Watanabe H."/>
            <person name="Oguri K."/>
            <person name="Kitazato H."/>
            <person name="Fujioka K."/>
            <person name="Kido Y."/>
            <person name="Takami H."/>
        </authorList>
    </citation>
    <scope>NUCLEOTIDE SEQUENCE</scope>
    <source>
        <tissue evidence="11">Whole body</tissue>
    </source>
</reference>
<accession>A0A2P2I861</accession>
<reference evidence="10" key="2">
    <citation type="journal article" date="2018" name="Biosci. Biotechnol. Biochem.">
        <title>Polysaccharide hydrolase of the hadal zone amphipods Hirondellea gigas.</title>
        <authorList>
            <person name="Kobayashi H."/>
            <person name="Nagahama T."/>
            <person name="Arai W."/>
            <person name="Sasagawa Y."/>
            <person name="Umeda M."/>
            <person name="Hayashi T."/>
            <person name="Nikaido I."/>
            <person name="Watanabe H."/>
            <person name="Oguri K."/>
            <person name="Kitazato H."/>
            <person name="Fujioka K."/>
            <person name="Kido Y."/>
            <person name="Takami H."/>
        </authorList>
    </citation>
    <scope>NUCLEOTIDE SEQUENCE</scope>
    <source>
        <tissue evidence="10">Whole body</tissue>
    </source>
</reference>
<dbReference type="Gene3D" id="3.40.50.720">
    <property type="entry name" value="NAD(P)-binding Rossmann-like Domain"/>
    <property type="match status" value="1"/>
</dbReference>
<evidence type="ECO:0000256" key="1">
    <source>
        <dbReference type="ARBA" id="ARBA00000014"/>
    </source>
</evidence>
<sequence>MSGTTLLETSLTVLVTGGAGYAGSHTVLVLLQEGYKVVVLDSCINSTAPGPNSPLPPSLQRVERICGKAPVFHKISMADPKALAEVFEEHSIDVVIHFAALKSVGESIAKPLIYYSNNLTATITLVETMEAAGVRHLVFSSSATVYGSAQYLPVDEQHPTGQNITNPYGQTKFMCEQILSDLVKSNSEWKVVLLRYFNPVGAHKSGILGEDPIGVPNNLMPFISQVAVGRREKVKVFGDDFDTPDGTGVRDYIHVMDLAEGHVSTLQHLMRPEYNGCRPFNLGTGQGVSVLQMIHTFQKSCGHEIAYEVVGRRAGDSASMVASCERATKELNWRATRNLQDMCDDTWRWQSKNPHGYADGWQSKGSSSSLCRTQ</sequence>